<comment type="caution">
    <text evidence="3">The sequence shown here is derived from an EMBL/GenBank/DDBJ whole genome shotgun (WGS) entry which is preliminary data.</text>
</comment>
<dbReference type="SUPFAM" id="SSF53474">
    <property type="entry name" value="alpha/beta-Hydrolases"/>
    <property type="match status" value="1"/>
</dbReference>
<dbReference type="Pfam" id="PF00561">
    <property type="entry name" value="Abhydrolase_1"/>
    <property type="match status" value="1"/>
</dbReference>
<dbReference type="GO" id="GO:0016787">
    <property type="term" value="F:hydrolase activity"/>
    <property type="evidence" value="ECO:0007669"/>
    <property type="project" value="UniProtKB-KW"/>
</dbReference>
<proteinExistence type="predicted"/>
<evidence type="ECO:0000256" key="1">
    <source>
        <dbReference type="SAM" id="SignalP"/>
    </source>
</evidence>
<feature type="signal peptide" evidence="1">
    <location>
        <begin position="1"/>
        <end position="19"/>
    </location>
</feature>
<dbReference type="Proteomes" id="UP000570474">
    <property type="component" value="Unassembled WGS sequence"/>
</dbReference>
<dbReference type="InterPro" id="IPR050266">
    <property type="entry name" value="AB_hydrolase_sf"/>
</dbReference>
<gene>
    <name evidence="3" type="ORF">HGH92_32580</name>
</gene>
<evidence type="ECO:0000313" key="3">
    <source>
        <dbReference type="EMBL" id="NLR69082.1"/>
    </source>
</evidence>
<sequence length="271" mass="29394">MRKICCAALLLLSFKTLFAGRFDRNANDSINYFSSFDGTRIHYTVKGNGEPVILVHGFMGSGDSWRATPLYDSLLQHGFRVITPDLRGNGASGHPHDSLAYAQDAEARDIIGLARHLQLPAYKVVGYSRGSIIAARLLVLDPRVTCAVLGGIGTGFTDPAWPRRLKFYEALSGKDVPELAAMVKNVQAKGLDQRALALMQWGQPATVPSELAKVQQPVLVIGGDKDEDNDTGGPLAAMMPRGMHGTVAGDHNSVMRSTHFAAWVVDFLIKH</sequence>
<dbReference type="EMBL" id="JABAIA010000004">
    <property type="protein sequence ID" value="NLR69082.1"/>
    <property type="molecule type" value="Genomic_DNA"/>
</dbReference>
<evidence type="ECO:0000259" key="2">
    <source>
        <dbReference type="Pfam" id="PF00561"/>
    </source>
</evidence>
<organism evidence="3 4">
    <name type="scientific">Chitinophaga varians</name>
    <dbReference type="NCBI Taxonomy" id="2202339"/>
    <lineage>
        <taxon>Bacteria</taxon>
        <taxon>Pseudomonadati</taxon>
        <taxon>Bacteroidota</taxon>
        <taxon>Chitinophagia</taxon>
        <taxon>Chitinophagales</taxon>
        <taxon>Chitinophagaceae</taxon>
        <taxon>Chitinophaga</taxon>
    </lineage>
</organism>
<dbReference type="Gene3D" id="3.40.50.1820">
    <property type="entry name" value="alpha/beta hydrolase"/>
    <property type="match status" value="1"/>
</dbReference>
<dbReference type="RefSeq" id="WP_168875015.1">
    <property type="nucleotide sequence ID" value="NZ_JABAIA010000004.1"/>
</dbReference>
<keyword evidence="3" id="KW-0378">Hydrolase</keyword>
<accession>A0A847S0Z1</accession>
<dbReference type="InterPro" id="IPR029058">
    <property type="entry name" value="AB_hydrolase_fold"/>
</dbReference>
<dbReference type="AlphaFoldDB" id="A0A847S0Z1"/>
<dbReference type="InterPro" id="IPR000073">
    <property type="entry name" value="AB_hydrolase_1"/>
</dbReference>
<name>A0A847S0Z1_9BACT</name>
<feature type="chain" id="PRO_5032422857" evidence="1">
    <location>
        <begin position="20"/>
        <end position="271"/>
    </location>
</feature>
<reference evidence="3 4" key="1">
    <citation type="submission" date="2020-04" db="EMBL/GenBank/DDBJ databases">
        <authorList>
            <person name="Yin C."/>
        </authorList>
    </citation>
    <scope>NUCLEOTIDE SEQUENCE [LARGE SCALE GENOMIC DNA]</scope>
    <source>
        <strain evidence="3 4">Ae27</strain>
    </source>
</reference>
<keyword evidence="4" id="KW-1185">Reference proteome</keyword>
<feature type="domain" description="AB hydrolase-1" evidence="2">
    <location>
        <begin position="51"/>
        <end position="161"/>
    </location>
</feature>
<protein>
    <submittedName>
        <fullName evidence="3">Alpha/beta hydrolase</fullName>
    </submittedName>
</protein>
<keyword evidence="1" id="KW-0732">Signal</keyword>
<evidence type="ECO:0000313" key="4">
    <source>
        <dbReference type="Proteomes" id="UP000570474"/>
    </source>
</evidence>
<dbReference type="PANTHER" id="PTHR43798">
    <property type="entry name" value="MONOACYLGLYCEROL LIPASE"/>
    <property type="match status" value="1"/>
</dbReference>